<proteinExistence type="predicted"/>
<feature type="compositionally biased region" description="Basic residues" evidence="1">
    <location>
        <begin position="65"/>
        <end position="78"/>
    </location>
</feature>
<evidence type="ECO:0000313" key="3">
    <source>
        <dbReference type="Proteomes" id="UP000035680"/>
    </source>
</evidence>
<evidence type="ECO:0000313" key="4">
    <source>
        <dbReference type="WBParaSite" id="SVE_0026800.1"/>
    </source>
</evidence>
<dbReference type="WBParaSite" id="SVE_0026800.1">
    <property type="protein sequence ID" value="SVE_0026800.1"/>
    <property type="gene ID" value="SVE_0026800"/>
</dbReference>
<reference evidence="4" key="2">
    <citation type="submission" date="2015-08" db="UniProtKB">
        <authorList>
            <consortium name="WormBaseParasite"/>
        </authorList>
    </citation>
    <scope>IDENTIFICATION</scope>
</reference>
<sequence length="86" mass="10244">MIFSNYIKQFILFYLLIEFVNSILPLTGMSFNVGVRGRPGFFNPQYWSGPDRRRSWHGQRDVRSKSPKRQNKKGKKRQPNIEITRL</sequence>
<keyword evidence="2" id="KW-1133">Transmembrane helix</keyword>
<feature type="compositionally biased region" description="Basic and acidic residues" evidence="1">
    <location>
        <begin position="50"/>
        <end position="64"/>
    </location>
</feature>
<organism evidence="3 4">
    <name type="scientific">Strongyloides venezuelensis</name>
    <name type="common">Threadworm</name>
    <dbReference type="NCBI Taxonomy" id="75913"/>
    <lineage>
        <taxon>Eukaryota</taxon>
        <taxon>Metazoa</taxon>
        <taxon>Ecdysozoa</taxon>
        <taxon>Nematoda</taxon>
        <taxon>Chromadorea</taxon>
        <taxon>Rhabditida</taxon>
        <taxon>Tylenchina</taxon>
        <taxon>Panagrolaimomorpha</taxon>
        <taxon>Strongyloidoidea</taxon>
        <taxon>Strongyloididae</taxon>
        <taxon>Strongyloides</taxon>
    </lineage>
</organism>
<keyword evidence="2" id="KW-0812">Transmembrane</keyword>
<keyword evidence="2" id="KW-0472">Membrane</keyword>
<accession>A0A0K0EUS3</accession>
<protein>
    <submittedName>
        <fullName evidence="4">Secreted protein</fullName>
    </submittedName>
</protein>
<dbReference type="AlphaFoldDB" id="A0A0K0EUS3"/>
<feature type="region of interest" description="Disordered" evidence="1">
    <location>
        <begin position="46"/>
        <end position="86"/>
    </location>
</feature>
<dbReference type="Proteomes" id="UP000035680">
    <property type="component" value="Unassembled WGS sequence"/>
</dbReference>
<evidence type="ECO:0000256" key="1">
    <source>
        <dbReference type="SAM" id="MobiDB-lite"/>
    </source>
</evidence>
<feature type="transmembrane region" description="Helical" evidence="2">
    <location>
        <begin position="12"/>
        <end position="31"/>
    </location>
</feature>
<reference evidence="3" key="1">
    <citation type="submission" date="2014-07" db="EMBL/GenBank/DDBJ databases">
        <authorList>
            <person name="Martin A.A"/>
            <person name="De Silva N."/>
        </authorList>
    </citation>
    <scope>NUCLEOTIDE SEQUENCE</scope>
</reference>
<name>A0A0K0EUS3_STRVS</name>
<keyword evidence="3" id="KW-1185">Reference proteome</keyword>
<evidence type="ECO:0000256" key="2">
    <source>
        <dbReference type="SAM" id="Phobius"/>
    </source>
</evidence>